<evidence type="ECO:0000313" key="1">
    <source>
        <dbReference type="EMBL" id="RFO95151.1"/>
    </source>
</evidence>
<organism evidence="1 2">
    <name type="scientific">Rhodoferax lacus</name>
    <dbReference type="NCBI Taxonomy" id="2184758"/>
    <lineage>
        <taxon>Bacteria</taxon>
        <taxon>Pseudomonadati</taxon>
        <taxon>Pseudomonadota</taxon>
        <taxon>Betaproteobacteria</taxon>
        <taxon>Burkholderiales</taxon>
        <taxon>Comamonadaceae</taxon>
        <taxon>Rhodoferax</taxon>
    </lineage>
</organism>
<sequence length="100" mass="11093">MALLGREEAETTDTSDAVLEHIRLAMLSAIEVHCDTQDIAVYKPIRYARDLSALWFMRPHLMQAIAASRSEAIAIEVLHQITDLFKGHLASANASRFGSL</sequence>
<accession>A0A3E1R7I4</accession>
<gene>
    <name evidence="1" type="ORF">DIC66_19770</name>
</gene>
<dbReference type="EMBL" id="QFZK01000021">
    <property type="protein sequence ID" value="RFO95151.1"/>
    <property type="molecule type" value="Genomic_DNA"/>
</dbReference>
<name>A0A3E1R7I4_9BURK</name>
<comment type="caution">
    <text evidence="1">The sequence shown here is derived from an EMBL/GenBank/DDBJ whole genome shotgun (WGS) entry which is preliminary data.</text>
</comment>
<proteinExistence type="predicted"/>
<dbReference type="Proteomes" id="UP000260665">
    <property type="component" value="Unassembled WGS sequence"/>
</dbReference>
<keyword evidence="2" id="KW-1185">Reference proteome</keyword>
<dbReference type="AlphaFoldDB" id="A0A3E1R7I4"/>
<protein>
    <submittedName>
        <fullName evidence="1">Uncharacterized protein</fullName>
    </submittedName>
</protein>
<reference evidence="1 2" key="1">
    <citation type="submission" date="2018-05" db="EMBL/GenBank/DDBJ databases">
        <title>Rhodoferax soyangensis sp.nov., isolated from an oligotrophic freshwater lake.</title>
        <authorList>
            <person name="Park M."/>
        </authorList>
    </citation>
    <scope>NUCLEOTIDE SEQUENCE [LARGE SCALE GENOMIC DNA]</scope>
    <source>
        <strain evidence="1 2">IMCC26218</strain>
    </source>
</reference>
<evidence type="ECO:0000313" key="2">
    <source>
        <dbReference type="Proteomes" id="UP000260665"/>
    </source>
</evidence>